<reference evidence="3" key="1">
    <citation type="submission" date="2017-02" db="UniProtKB">
        <authorList>
            <consortium name="WormBaseParasite"/>
        </authorList>
    </citation>
    <scope>IDENTIFICATION</scope>
</reference>
<organism evidence="2 3">
    <name type="scientific">Ascaris lumbricoides</name>
    <name type="common">Giant roundworm</name>
    <dbReference type="NCBI Taxonomy" id="6252"/>
    <lineage>
        <taxon>Eukaryota</taxon>
        <taxon>Metazoa</taxon>
        <taxon>Ecdysozoa</taxon>
        <taxon>Nematoda</taxon>
        <taxon>Chromadorea</taxon>
        <taxon>Rhabditida</taxon>
        <taxon>Spirurina</taxon>
        <taxon>Ascaridomorpha</taxon>
        <taxon>Ascaridoidea</taxon>
        <taxon>Ascarididae</taxon>
        <taxon>Ascaris</taxon>
    </lineage>
</organism>
<dbReference type="AlphaFoldDB" id="A0A0M3HWS7"/>
<dbReference type="Proteomes" id="UP000036681">
    <property type="component" value="Unplaced"/>
</dbReference>
<protein>
    <submittedName>
        <fullName evidence="3">Cobalamin biosynthesis protein</fullName>
    </submittedName>
</protein>
<evidence type="ECO:0000313" key="2">
    <source>
        <dbReference type="Proteomes" id="UP000036681"/>
    </source>
</evidence>
<keyword evidence="1" id="KW-0812">Transmembrane</keyword>
<keyword evidence="1" id="KW-0472">Membrane</keyword>
<evidence type="ECO:0000313" key="3">
    <source>
        <dbReference type="WBParaSite" id="ALUE_0000765001-mRNA-1"/>
    </source>
</evidence>
<dbReference type="WBParaSite" id="ALUE_0000765001-mRNA-1">
    <property type="protein sequence ID" value="ALUE_0000765001-mRNA-1"/>
    <property type="gene ID" value="ALUE_0000765001"/>
</dbReference>
<accession>A0A0M3HWS7</accession>
<proteinExistence type="predicted"/>
<sequence>MFKSSRINFFGEKEGIEFVFIYLSASPAGQIKVATTIPNMAKRGGELSRVHLFWALRGFWGIIIALVGVLIALRIQFGRL</sequence>
<keyword evidence="2" id="KW-1185">Reference proteome</keyword>
<keyword evidence="1" id="KW-1133">Transmembrane helix</keyword>
<name>A0A0M3HWS7_ASCLU</name>
<evidence type="ECO:0000256" key="1">
    <source>
        <dbReference type="SAM" id="Phobius"/>
    </source>
</evidence>
<feature type="transmembrane region" description="Helical" evidence="1">
    <location>
        <begin position="52"/>
        <end position="73"/>
    </location>
</feature>